<accession>A0A1B7JZD9</accession>
<comment type="caution">
    <text evidence="1">The sequence shown here is derived from an EMBL/GenBank/DDBJ whole genome shotgun (WGS) entry which is preliminary data.</text>
</comment>
<organism evidence="1 2">
    <name type="scientific">Kluyvera georgiana ATCC 51603</name>
    <dbReference type="NCBI Taxonomy" id="1354264"/>
    <lineage>
        <taxon>Bacteria</taxon>
        <taxon>Pseudomonadati</taxon>
        <taxon>Pseudomonadota</taxon>
        <taxon>Gammaproteobacteria</taxon>
        <taxon>Enterobacterales</taxon>
        <taxon>Enterobacteriaceae</taxon>
        <taxon>Kluyvera</taxon>
    </lineage>
</organism>
<evidence type="ECO:0000313" key="1">
    <source>
        <dbReference type="EMBL" id="OAT53287.1"/>
    </source>
</evidence>
<dbReference type="AlphaFoldDB" id="A0A1B7JZD9"/>
<reference evidence="1 2" key="1">
    <citation type="submission" date="2016-04" db="EMBL/GenBank/DDBJ databases">
        <title>ATOL: Assembling a taxonomically balanced genome-scale reconstruction of the evolutionary history of the Enterobacteriaceae.</title>
        <authorList>
            <person name="Plunkett G.III."/>
            <person name="Neeno-Eckwall E.C."/>
            <person name="Glasner J.D."/>
            <person name="Perna N.T."/>
        </authorList>
    </citation>
    <scope>NUCLEOTIDE SEQUENCE [LARGE SCALE GENOMIC DNA]</scope>
    <source>
        <strain evidence="1 2">ATCC 51603</strain>
    </source>
</reference>
<proteinExistence type="predicted"/>
<gene>
    <name evidence="1" type="ORF">M989_02137</name>
</gene>
<dbReference type="EMBL" id="LXEU01000044">
    <property type="protein sequence ID" value="OAT53287.1"/>
    <property type="molecule type" value="Genomic_DNA"/>
</dbReference>
<keyword evidence="2" id="KW-1185">Reference proteome</keyword>
<sequence length="44" mass="5375">MAADVTFYFRWSEDRAWGMTRARLKWWVAQASRINKLRKPDDDE</sequence>
<protein>
    <submittedName>
        <fullName evidence="1">Uncharacterized protein</fullName>
    </submittedName>
</protein>
<evidence type="ECO:0000313" key="2">
    <source>
        <dbReference type="Proteomes" id="UP000078386"/>
    </source>
</evidence>
<name>A0A1B7JZD9_9ENTR</name>
<dbReference type="PATRIC" id="fig|1354264.4.peg.2221"/>
<dbReference type="Proteomes" id="UP000078386">
    <property type="component" value="Unassembled WGS sequence"/>
</dbReference>